<keyword evidence="3" id="KW-0597">Phosphoprotein</keyword>
<evidence type="ECO:0000256" key="16">
    <source>
        <dbReference type="RuleBase" id="RU000304"/>
    </source>
</evidence>
<keyword evidence="14" id="KW-0325">Glycoprotein</keyword>
<proteinExistence type="inferred from homology"/>
<evidence type="ECO:0000256" key="1">
    <source>
        <dbReference type="ARBA" id="ARBA00004167"/>
    </source>
</evidence>
<keyword evidence="8 15" id="KW-0547">Nucleotide-binding</keyword>
<reference evidence="18 19" key="1">
    <citation type="journal article" date="2022" name="Nat. Plants">
        <title>Genomes of leafy and leafless Platanthera orchids illuminate the evolution of mycoheterotrophy.</title>
        <authorList>
            <person name="Li M.H."/>
            <person name="Liu K.W."/>
            <person name="Li Z."/>
            <person name="Lu H.C."/>
            <person name="Ye Q.L."/>
            <person name="Zhang D."/>
            <person name="Wang J.Y."/>
            <person name="Li Y.F."/>
            <person name="Zhong Z.M."/>
            <person name="Liu X."/>
            <person name="Yu X."/>
            <person name="Liu D.K."/>
            <person name="Tu X.D."/>
            <person name="Liu B."/>
            <person name="Hao Y."/>
            <person name="Liao X.Y."/>
            <person name="Jiang Y.T."/>
            <person name="Sun W.H."/>
            <person name="Chen J."/>
            <person name="Chen Y.Q."/>
            <person name="Ai Y."/>
            <person name="Zhai J.W."/>
            <person name="Wu S.S."/>
            <person name="Zhou Z."/>
            <person name="Hsiao Y.Y."/>
            <person name="Wu W.L."/>
            <person name="Chen Y.Y."/>
            <person name="Lin Y.F."/>
            <person name="Hsu J.L."/>
            <person name="Li C.Y."/>
            <person name="Wang Z.W."/>
            <person name="Zhao X."/>
            <person name="Zhong W.Y."/>
            <person name="Ma X.K."/>
            <person name="Ma L."/>
            <person name="Huang J."/>
            <person name="Chen G.Z."/>
            <person name="Huang M.Z."/>
            <person name="Huang L."/>
            <person name="Peng D.H."/>
            <person name="Luo Y.B."/>
            <person name="Zou S.Q."/>
            <person name="Chen S.P."/>
            <person name="Lan S."/>
            <person name="Tsai W.C."/>
            <person name="Van de Peer Y."/>
            <person name="Liu Z.J."/>
        </authorList>
    </citation>
    <scope>NUCLEOTIDE SEQUENCE [LARGE SCALE GENOMIC DNA]</scope>
    <source>
        <strain evidence="18">Lor287</strain>
    </source>
</reference>
<keyword evidence="4" id="KW-0808">Transferase</keyword>
<feature type="domain" description="Protein kinase" evidence="17">
    <location>
        <begin position="50"/>
        <end position="327"/>
    </location>
</feature>
<dbReference type="PROSITE" id="PS00107">
    <property type="entry name" value="PROTEIN_KINASE_ATP"/>
    <property type="match status" value="1"/>
</dbReference>
<evidence type="ECO:0000256" key="9">
    <source>
        <dbReference type="ARBA" id="ARBA00022777"/>
    </source>
</evidence>
<keyword evidence="19" id="KW-1185">Reference proteome</keyword>
<dbReference type="Gene3D" id="3.30.200.20">
    <property type="entry name" value="Phosphorylase Kinase, domain 1"/>
    <property type="match status" value="1"/>
</dbReference>
<dbReference type="Proteomes" id="UP001418222">
    <property type="component" value="Unassembled WGS sequence"/>
</dbReference>
<evidence type="ECO:0000256" key="7">
    <source>
        <dbReference type="ARBA" id="ARBA00022737"/>
    </source>
</evidence>
<keyword evidence="12" id="KW-0472">Membrane</keyword>
<dbReference type="PROSITE" id="PS50011">
    <property type="entry name" value="PROTEIN_KINASE_DOM"/>
    <property type="match status" value="1"/>
</dbReference>
<keyword evidence="6" id="KW-0732">Signal</keyword>
<dbReference type="EMBL" id="JBBWWQ010000003">
    <property type="protein sequence ID" value="KAK8951748.1"/>
    <property type="molecule type" value="Genomic_DNA"/>
</dbReference>
<evidence type="ECO:0000256" key="4">
    <source>
        <dbReference type="ARBA" id="ARBA00022679"/>
    </source>
</evidence>
<dbReference type="GO" id="GO:0005524">
    <property type="term" value="F:ATP binding"/>
    <property type="evidence" value="ECO:0007669"/>
    <property type="project" value="UniProtKB-UniRule"/>
</dbReference>
<evidence type="ECO:0000256" key="10">
    <source>
        <dbReference type="ARBA" id="ARBA00022840"/>
    </source>
</evidence>
<feature type="binding site" evidence="15">
    <location>
        <position position="78"/>
    </location>
    <ligand>
        <name>ATP</name>
        <dbReference type="ChEBI" id="CHEBI:30616"/>
    </ligand>
</feature>
<dbReference type="InterPro" id="IPR011009">
    <property type="entry name" value="Kinase-like_dom_sf"/>
</dbReference>
<evidence type="ECO:0000256" key="8">
    <source>
        <dbReference type="ARBA" id="ARBA00022741"/>
    </source>
</evidence>
<evidence type="ECO:0000256" key="11">
    <source>
        <dbReference type="ARBA" id="ARBA00022989"/>
    </source>
</evidence>
<sequence>METRFCCFGALKPSARKNNSNEAIFGAGSQSQNSIQFFSYNELKSSTTNFHPTNKIGQGGFGSVYKGILRDGTLAAIKSLSTESKQGVHEFLTEIEMISNIRHPNLVELIGCCVEGSKRFLVYEYLENNSLASVLLSSNKKQDALDWPKRAAICLGIADGLAFLHEEVKPCIVHRDIKASNVLLDKDLLPRIGDFGLAKLFPDTITHISTRVAGTLGYLAPEYALLGNLTKKADVYSFGVLILEIISGRGNSRSIFGPEMKDLLDWTWQLWSEDRLLDIVDPELVEYSKHDVLRFIKVALCCTQQTSNHRPNMKKAAAMLRSDEIKLEIKALKQPSVIKERGHCHRIHGDNLMRPHLQEKTKSDITCTLIAPLSTFVIQPR</sequence>
<protein>
    <submittedName>
        <fullName evidence="18">Leucine-rich repeat receptor-like serine/threonine-protein kinase</fullName>
    </submittedName>
</protein>
<dbReference type="InterPro" id="IPR052059">
    <property type="entry name" value="CR_Ser/Thr_kinase"/>
</dbReference>
<dbReference type="CDD" id="cd14066">
    <property type="entry name" value="STKc_IRAK"/>
    <property type="match status" value="1"/>
</dbReference>
<comment type="similarity">
    <text evidence="16">Belongs to the protein kinase superfamily.</text>
</comment>
<dbReference type="InterPro" id="IPR008271">
    <property type="entry name" value="Ser/Thr_kinase_AS"/>
</dbReference>
<keyword evidence="13 18" id="KW-0675">Receptor</keyword>
<dbReference type="FunFam" id="1.10.510.10:FF:000044">
    <property type="entry name" value="Putative LRR receptor-like serine/threonine-protein kinase"/>
    <property type="match status" value="1"/>
</dbReference>
<evidence type="ECO:0000256" key="5">
    <source>
        <dbReference type="ARBA" id="ARBA00022692"/>
    </source>
</evidence>
<accession>A0AAP0GCT1</accession>
<organism evidence="18 19">
    <name type="scientific">Platanthera zijinensis</name>
    <dbReference type="NCBI Taxonomy" id="2320716"/>
    <lineage>
        <taxon>Eukaryota</taxon>
        <taxon>Viridiplantae</taxon>
        <taxon>Streptophyta</taxon>
        <taxon>Embryophyta</taxon>
        <taxon>Tracheophyta</taxon>
        <taxon>Spermatophyta</taxon>
        <taxon>Magnoliopsida</taxon>
        <taxon>Liliopsida</taxon>
        <taxon>Asparagales</taxon>
        <taxon>Orchidaceae</taxon>
        <taxon>Orchidoideae</taxon>
        <taxon>Orchideae</taxon>
        <taxon>Orchidinae</taxon>
        <taxon>Platanthera</taxon>
    </lineage>
</organism>
<comment type="caution">
    <text evidence="18">The sequence shown here is derived from an EMBL/GenBank/DDBJ whole genome shotgun (WGS) entry which is preliminary data.</text>
</comment>
<dbReference type="AlphaFoldDB" id="A0AAP0GCT1"/>
<dbReference type="GO" id="GO:0004674">
    <property type="term" value="F:protein serine/threonine kinase activity"/>
    <property type="evidence" value="ECO:0007669"/>
    <property type="project" value="UniProtKB-KW"/>
</dbReference>
<dbReference type="SMART" id="SM00220">
    <property type="entry name" value="S_TKc"/>
    <property type="match status" value="1"/>
</dbReference>
<dbReference type="PANTHER" id="PTHR47973">
    <property type="entry name" value="CYSTEINE-RICH RECEPTOR-LIKE PROTEIN KINASE 3"/>
    <property type="match status" value="1"/>
</dbReference>
<dbReference type="SUPFAM" id="SSF56112">
    <property type="entry name" value="Protein kinase-like (PK-like)"/>
    <property type="match status" value="1"/>
</dbReference>
<gene>
    <name evidence="18" type="primary">LRR-RLK</name>
    <name evidence="18" type="ORF">KSP39_PZI004402</name>
</gene>
<evidence type="ECO:0000256" key="12">
    <source>
        <dbReference type="ARBA" id="ARBA00023136"/>
    </source>
</evidence>
<evidence type="ECO:0000313" key="19">
    <source>
        <dbReference type="Proteomes" id="UP001418222"/>
    </source>
</evidence>
<evidence type="ECO:0000256" key="13">
    <source>
        <dbReference type="ARBA" id="ARBA00023170"/>
    </source>
</evidence>
<keyword evidence="7" id="KW-0677">Repeat</keyword>
<comment type="subcellular location">
    <subcellularLocation>
        <location evidence="1">Membrane</location>
        <topology evidence="1">Single-pass membrane protein</topology>
    </subcellularLocation>
</comment>
<keyword evidence="2 16" id="KW-0723">Serine/threonine-protein kinase</keyword>
<keyword evidence="9 18" id="KW-0418">Kinase</keyword>
<evidence type="ECO:0000313" key="18">
    <source>
        <dbReference type="EMBL" id="KAK8951748.1"/>
    </source>
</evidence>
<dbReference type="InterPro" id="IPR001245">
    <property type="entry name" value="Ser-Thr/Tyr_kinase_cat_dom"/>
</dbReference>
<evidence type="ECO:0000256" key="2">
    <source>
        <dbReference type="ARBA" id="ARBA00022527"/>
    </source>
</evidence>
<keyword evidence="11" id="KW-1133">Transmembrane helix</keyword>
<dbReference type="Pfam" id="PF07714">
    <property type="entry name" value="PK_Tyr_Ser-Thr"/>
    <property type="match status" value="1"/>
</dbReference>
<dbReference type="GO" id="GO:0016020">
    <property type="term" value="C:membrane"/>
    <property type="evidence" value="ECO:0007669"/>
    <property type="project" value="UniProtKB-SubCell"/>
</dbReference>
<dbReference type="InterPro" id="IPR017441">
    <property type="entry name" value="Protein_kinase_ATP_BS"/>
</dbReference>
<dbReference type="FunFam" id="3.30.200.20:FF:000225">
    <property type="entry name" value="cold-responsive protein kinase 1"/>
    <property type="match status" value="1"/>
</dbReference>
<dbReference type="InterPro" id="IPR000719">
    <property type="entry name" value="Prot_kinase_dom"/>
</dbReference>
<keyword evidence="5" id="KW-0812">Transmembrane</keyword>
<evidence type="ECO:0000256" key="3">
    <source>
        <dbReference type="ARBA" id="ARBA00022553"/>
    </source>
</evidence>
<dbReference type="Gene3D" id="1.10.510.10">
    <property type="entry name" value="Transferase(Phosphotransferase) domain 1"/>
    <property type="match status" value="1"/>
</dbReference>
<evidence type="ECO:0000256" key="14">
    <source>
        <dbReference type="ARBA" id="ARBA00023180"/>
    </source>
</evidence>
<evidence type="ECO:0000256" key="15">
    <source>
        <dbReference type="PROSITE-ProRule" id="PRU10141"/>
    </source>
</evidence>
<keyword evidence="10 15" id="KW-0067">ATP-binding</keyword>
<evidence type="ECO:0000256" key="6">
    <source>
        <dbReference type="ARBA" id="ARBA00022729"/>
    </source>
</evidence>
<evidence type="ECO:0000259" key="17">
    <source>
        <dbReference type="PROSITE" id="PS50011"/>
    </source>
</evidence>
<dbReference type="PROSITE" id="PS00108">
    <property type="entry name" value="PROTEIN_KINASE_ST"/>
    <property type="match status" value="1"/>
</dbReference>
<name>A0AAP0GCT1_9ASPA</name>